<dbReference type="GO" id="GO:0020037">
    <property type="term" value="F:heme binding"/>
    <property type="evidence" value="ECO:0007669"/>
    <property type="project" value="InterPro"/>
</dbReference>
<reference evidence="9" key="3">
    <citation type="journal article" date="2022" name="Sci. Total Environ.">
        <title>Prevalence, transmission, and molecular epidemiology of tet(X)-positive bacteria among humans, animals, and environmental niches in China: An epidemiological, and genomic-based study.</title>
        <authorList>
            <person name="Dong N."/>
            <person name="Zeng Y."/>
            <person name="Cai C."/>
            <person name="Sun C."/>
            <person name="Lu J."/>
            <person name="Liu C."/>
            <person name="Zhou H."/>
            <person name="Sun Q."/>
            <person name="Shu L."/>
            <person name="Wang H."/>
            <person name="Wang Y."/>
            <person name="Wang S."/>
            <person name="Wu C."/>
            <person name="Chan E.W."/>
            <person name="Chen G."/>
            <person name="Shen Z."/>
            <person name="Chen S."/>
            <person name="Zhang R."/>
        </authorList>
    </citation>
    <scope>NUCLEOTIDE SEQUENCE</scope>
    <source>
        <strain evidence="9">DF46-2-2</strain>
    </source>
</reference>
<dbReference type="STRING" id="1697053.AKN87_09640"/>
<evidence type="ECO:0000256" key="6">
    <source>
        <dbReference type="SAM" id="SignalP"/>
    </source>
</evidence>
<reference evidence="9" key="2">
    <citation type="submission" date="2020-06" db="EMBL/GenBank/DDBJ databases">
        <authorList>
            <person name="Dong N."/>
        </authorList>
    </citation>
    <scope>NUCLEOTIDE SEQUENCE</scope>
    <source>
        <strain evidence="9">DF46-2-2</strain>
    </source>
</reference>
<dbReference type="EMBL" id="JACANB010000005">
    <property type="protein sequence ID" value="MDM1696848.1"/>
    <property type="molecule type" value="Genomic_DNA"/>
</dbReference>
<dbReference type="InterPro" id="IPR050597">
    <property type="entry name" value="Cytochrome_c_Oxidase_Subunit"/>
</dbReference>
<evidence type="ECO:0000256" key="5">
    <source>
        <dbReference type="PIRSR" id="PIRSR000005-2"/>
    </source>
</evidence>
<keyword evidence="6" id="KW-0732">Signal</keyword>
<evidence type="ECO:0000313" key="9">
    <source>
        <dbReference type="EMBL" id="MDM1696848.1"/>
    </source>
</evidence>
<dbReference type="GO" id="GO:0009055">
    <property type="term" value="F:electron transfer activity"/>
    <property type="evidence" value="ECO:0007669"/>
    <property type="project" value="InterPro"/>
</dbReference>
<feature type="signal peptide" evidence="6">
    <location>
        <begin position="1"/>
        <end position="22"/>
    </location>
</feature>
<keyword evidence="10" id="KW-1185">Reference proteome</keyword>
<feature type="binding site" description="axial binding residue" evidence="5">
    <location>
        <position position="145"/>
    </location>
    <ligand>
        <name>heme c</name>
        <dbReference type="ChEBI" id="CHEBI:61717"/>
        <label>2</label>
    </ligand>
    <ligandPart>
        <name>Fe</name>
        <dbReference type="ChEBI" id="CHEBI:18248"/>
    </ligandPart>
</feature>
<accession>A0A0K1XER5</accession>
<evidence type="ECO:0000256" key="2">
    <source>
        <dbReference type="ARBA" id="ARBA00022723"/>
    </source>
</evidence>
<evidence type="ECO:0000256" key="1">
    <source>
        <dbReference type="ARBA" id="ARBA00022617"/>
    </source>
</evidence>
<feature type="binding site" description="covalent" evidence="4">
    <location>
        <position position="144"/>
    </location>
    <ligand>
        <name>heme c</name>
        <dbReference type="ChEBI" id="CHEBI:61717"/>
        <label>2</label>
    </ligand>
</feature>
<dbReference type="PROSITE" id="PS51007">
    <property type="entry name" value="CYTC"/>
    <property type="match status" value="2"/>
</dbReference>
<dbReference type="PIRSF" id="PIRSF000005">
    <property type="entry name" value="Cytochrome_c4"/>
    <property type="match status" value="1"/>
</dbReference>
<organism evidence="8 10">
    <name type="scientific">Thiopseudomonas alkaliphila</name>
    <dbReference type="NCBI Taxonomy" id="1697053"/>
    <lineage>
        <taxon>Bacteria</taxon>
        <taxon>Pseudomonadati</taxon>
        <taxon>Pseudomonadota</taxon>
        <taxon>Gammaproteobacteria</taxon>
        <taxon>Pseudomonadales</taxon>
        <taxon>Pseudomonadaceae</taxon>
        <taxon>Thiopseudomonas</taxon>
    </lineage>
</organism>
<dbReference type="RefSeq" id="WP_053100916.1">
    <property type="nucleotide sequence ID" value="NZ_CP012365.1"/>
</dbReference>
<dbReference type="InterPro" id="IPR009056">
    <property type="entry name" value="Cyt_c-like_dom"/>
</dbReference>
<dbReference type="Pfam" id="PF00034">
    <property type="entry name" value="Cytochrom_C"/>
    <property type="match status" value="2"/>
</dbReference>
<proteinExistence type="predicted"/>
<evidence type="ECO:0000313" key="8">
    <source>
        <dbReference type="EMBL" id="AKX59744.1"/>
    </source>
</evidence>
<evidence type="ECO:0000313" key="10">
    <source>
        <dbReference type="Proteomes" id="UP000063953"/>
    </source>
</evidence>
<dbReference type="GO" id="GO:0005506">
    <property type="term" value="F:iron ion binding"/>
    <property type="evidence" value="ECO:0007669"/>
    <property type="project" value="InterPro"/>
</dbReference>
<dbReference type="InterPro" id="IPR036909">
    <property type="entry name" value="Cyt_c-like_dom_sf"/>
</dbReference>
<feature type="domain" description="Cytochrome c" evidence="7">
    <location>
        <begin position="127"/>
        <end position="210"/>
    </location>
</feature>
<dbReference type="InterPro" id="IPR024167">
    <property type="entry name" value="Cytochrome_c4-like"/>
</dbReference>
<gene>
    <name evidence="8" type="ORF">AKN88_07250</name>
    <name evidence="9" type="ORF">HX099_09280</name>
</gene>
<feature type="binding site" description="covalent" evidence="4">
    <location>
        <position position="141"/>
    </location>
    <ligand>
        <name>heme c</name>
        <dbReference type="ChEBI" id="CHEBI:61717"/>
        <label>2</label>
    </ligand>
</feature>
<feature type="binding site" description="axial binding residue" evidence="5">
    <location>
        <position position="85"/>
    </location>
    <ligand>
        <name>heme c</name>
        <dbReference type="ChEBI" id="CHEBI:61717"/>
        <label>1</label>
    </ligand>
    <ligandPart>
        <name>Fe</name>
        <dbReference type="ChEBI" id="CHEBI:18248"/>
    </ligandPart>
</feature>
<feature type="binding site" description="axial binding residue" evidence="5">
    <location>
        <position position="187"/>
    </location>
    <ligand>
        <name>heme c</name>
        <dbReference type="ChEBI" id="CHEBI:61717"/>
        <label>2</label>
    </ligand>
    <ligandPart>
        <name>Fe</name>
        <dbReference type="ChEBI" id="CHEBI:18248"/>
    </ligandPart>
</feature>
<dbReference type="Gene3D" id="1.10.760.10">
    <property type="entry name" value="Cytochrome c-like domain"/>
    <property type="match status" value="2"/>
</dbReference>
<dbReference type="SUPFAM" id="SSF46626">
    <property type="entry name" value="Cytochrome c"/>
    <property type="match status" value="2"/>
</dbReference>
<dbReference type="PATRIC" id="fig|1698449.3.peg.1458"/>
<evidence type="ECO:0000256" key="3">
    <source>
        <dbReference type="ARBA" id="ARBA00023004"/>
    </source>
</evidence>
<feature type="binding site" description="covalent" evidence="4">
    <location>
        <position position="44"/>
    </location>
    <ligand>
        <name>heme c</name>
        <dbReference type="ChEBI" id="CHEBI:61717"/>
        <label>1</label>
    </ligand>
</feature>
<protein>
    <submittedName>
        <fullName evidence="9">C-type cytochrome</fullName>
    </submittedName>
    <submittedName>
        <fullName evidence="8">Cytochrome C</fullName>
    </submittedName>
</protein>
<feature type="binding site" description="axial binding residue" evidence="5">
    <location>
        <position position="45"/>
    </location>
    <ligand>
        <name>heme c</name>
        <dbReference type="ChEBI" id="CHEBI:61717"/>
        <label>1</label>
    </ligand>
    <ligandPart>
        <name>Fe</name>
        <dbReference type="ChEBI" id="CHEBI:18248"/>
    </ligandPart>
</feature>
<sequence>MRSIKHLIYGGLLATAISPVMADDGEKIYKQGGSQSGALACITCHMPDGKGMDAGGFPNIAGYSAGYLAKQIQDFKNGTRENVIMLPIATALTDAEIDAVAKYMASLDKPEVAEITRAKTPDNLGESLAIRGDWSRSIPECVACHGPSGVGVGDAFPTLAGQGSNYLATQLRAWQQGTRKNDQNDLMGHIARSLTEEEITAVADYFAGLGK</sequence>
<dbReference type="AlphaFoldDB" id="A0A0K1XER5"/>
<dbReference type="PANTHER" id="PTHR33751">
    <property type="entry name" value="CBB3-TYPE CYTOCHROME C OXIDASE SUBUNIT FIXP"/>
    <property type="match status" value="1"/>
</dbReference>
<reference evidence="8 10" key="1">
    <citation type="journal article" date="2015" name="Genome Announc.">
        <title>Genome Sequences of Oblitimonas alkaliphila gen. nov. sp. nov. (Proposed), a Novel Bacterium of the Pseudomonadaceae Family.</title>
        <authorList>
            <person name="Lauer A.C."/>
            <person name="Nicholson A.C."/>
            <person name="Humrighouse B.W."/>
            <person name="Emery B."/>
            <person name="Drobish A."/>
            <person name="Juieng P."/>
            <person name="Loparev V."/>
            <person name="McQuiston J.R."/>
        </authorList>
    </citation>
    <scope>NUCLEOTIDE SEQUENCE [LARGE SCALE GENOMIC DNA]</scope>
    <source>
        <strain evidence="8 10">E5571</strain>
    </source>
</reference>
<evidence type="ECO:0000256" key="4">
    <source>
        <dbReference type="PIRSR" id="PIRSR000005-1"/>
    </source>
</evidence>
<dbReference type="PANTHER" id="PTHR33751:SF11">
    <property type="entry name" value="BLL4483 PROTEIN"/>
    <property type="match status" value="1"/>
</dbReference>
<dbReference type="Proteomes" id="UP000063953">
    <property type="component" value="Chromosome"/>
</dbReference>
<keyword evidence="2 5" id="KW-0479">Metal-binding</keyword>
<feature type="domain" description="Cytochrome c" evidence="7">
    <location>
        <begin position="20"/>
        <end position="108"/>
    </location>
</feature>
<name>A0A0K1XER5_9GAMM</name>
<feature type="binding site" description="covalent" evidence="4">
    <location>
        <position position="41"/>
    </location>
    <ligand>
        <name>heme c</name>
        <dbReference type="ChEBI" id="CHEBI:61717"/>
        <label>1</label>
    </ligand>
</feature>
<dbReference type="EMBL" id="CP012365">
    <property type="protein sequence ID" value="AKX59744.1"/>
    <property type="molecule type" value="Genomic_DNA"/>
</dbReference>
<evidence type="ECO:0000259" key="7">
    <source>
        <dbReference type="PROSITE" id="PS51007"/>
    </source>
</evidence>
<dbReference type="Proteomes" id="UP001173465">
    <property type="component" value="Unassembled WGS sequence"/>
</dbReference>
<feature type="chain" id="PRO_5005472189" evidence="6">
    <location>
        <begin position="23"/>
        <end position="211"/>
    </location>
</feature>
<dbReference type="GO" id="GO:0042597">
    <property type="term" value="C:periplasmic space"/>
    <property type="evidence" value="ECO:0007669"/>
    <property type="project" value="InterPro"/>
</dbReference>
<keyword evidence="3 5" id="KW-0408">Iron</keyword>
<comment type="PTM">
    <text evidence="4">Binds 2 heme c groups covalently per subunit.</text>
</comment>
<keyword evidence="1 4" id="KW-0349">Heme</keyword>